<dbReference type="GO" id="GO:0008270">
    <property type="term" value="F:zinc ion binding"/>
    <property type="evidence" value="ECO:0007669"/>
    <property type="project" value="UniProtKB-KW"/>
</dbReference>
<dbReference type="AlphaFoldDB" id="A0A9N9WDE0"/>
<dbReference type="EMBL" id="OU893348">
    <property type="protein sequence ID" value="CAG9787362.1"/>
    <property type="molecule type" value="Genomic_DNA"/>
</dbReference>
<feature type="domain" description="FLYWCH-type" evidence="5">
    <location>
        <begin position="245"/>
        <end position="286"/>
    </location>
</feature>
<feature type="domain" description="FLYWCH-type" evidence="5">
    <location>
        <begin position="338"/>
        <end position="395"/>
    </location>
</feature>
<dbReference type="Pfam" id="PF04500">
    <property type="entry name" value="FLYWCH"/>
    <property type="match status" value="3"/>
</dbReference>
<evidence type="ECO:0000313" key="6">
    <source>
        <dbReference type="EMBL" id="CAG9787362.1"/>
    </source>
</evidence>
<organism evidence="6 7">
    <name type="scientific">Diatraea saccharalis</name>
    <name type="common">sugarcane borer</name>
    <dbReference type="NCBI Taxonomy" id="40085"/>
    <lineage>
        <taxon>Eukaryota</taxon>
        <taxon>Metazoa</taxon>
        <taxon>Ecdysozoa</taxon>
        <taxon>Arthropoda</taxon>
        <taxon>Hexapoda</taxon>
        <taxon>Insecta</taxon>
        <taxon>Pterygota</taxon>
        <taxon>Neoptera</taxon>
        <taxon>Endopterygota</taxon>
        <taxon>Lepidoptera</taxon>
        <taxon>Glossata</taxon>
        <taxon>Ditrysia</taxon>
        <taxon>Pyraloidea</taxon>
        <taxon>Crambidae</taxon>
        <taxon>Crambinae</taxon>
        <taxon>Diatraea</taxon>
    </lineage>
</organism>
<accession>A0A9N9WDE0</accession>
<evidence type="ECO:0000256" key="4">
    <source>
        <dbReference type="SAM" id="MobiDB-lite"/>
    </source>
</evidence>
<proteinExistence type="predicted"/>
<evidence type="ECO:0000256" key="3">
    <source>
        <dbReference type="ARBA" id="ARBA00022833"/>
    </source>
</evidence>
<name>A0A9N9WDE0_9NEOP</name>
<dbReference type="InterPro" id="IPR007588">
    <property type="entry name" value="Znf_FLYWCH"/>
</dbReference>
<evidence type="ECO:0000256" key="1">
    <source>
        <dbReference type="ARBA" id="ARBA00022723"/>
    </source>
</evidence>
<feature type="compositionally biased region" description="Basic and acidic residues" evidence="4">
    <location>
        <begin position="416"/>
        <end position="427"/>
    </location>
</feature>
<reference evidence="6" key="1">
    <citation type="submission" date="2021-12" db="EMBL/GenBank/DDBJ databases">
        <authorList>
            <person name="King R."/>
        </authorList>
    </citation>
    <scope>NUCLEOTIDE SEQUENCE</scope>
</reference>
<gene>
    <name evidence="6" type="ORF">DIATSA_LOCUS5248</name>
</gene>
<keyword evidence="1" id="KW-0479">Metal-binding</keyword>
<sequence length="474" mass="55801">MLVVRAEWARVRSALVITKKINRLPSASTLMHYTHYCHDAHVWLVFIEYVKSDKRLFGVVVDRVSWYKMDNGKPLALIDGYSFVMHSRSTKKEVWRCRLQSHKRFEWIQRDDGKQLALINGYTFYKHFRSSKSEGWRCSNQAHKSCKARFFLSLDDVYWVKTNTGKALAVVNNYPFVMTNRTARTEVWRCRQQKHKRFSWLTSRTGRQVALIDNYHFIMTSRSAKHEVWRCRQQQHKKFSWIEKDDGKKLALIDGFTFFLRNRSAKSEVWRCSSHSHFRCKARFSISLEDVEWVEKEDGTKLAVIDGFTFFRQKRNITTQSELWRCSKKSRMGFTWVRKTCGKELAIVNGYTFYLHKVNSKTNTWKCTNGKCKGRLTTTNDMYRSLVRSFLTHTHQPPQISTGAVILWQTEATVEPGEHGSSDKRLEGEEDGPEEGRADILRAKDNTKETRMTPIRKFLMGYDDEVTKKSLYIP</sequence>
<keyword evidence="7" id="KW-1185">Reference proteome</keyword>
<keyword evidence="2" id="KW-0863">Zinc-finger</keyword>
<dbReference type="OrthoDB" id="7447446at2759"/>
<evidence type="ECO:0000256" key="2">
    <source>
        <dbReference type="ARBA" id="ARBA00022771"/>
    </source>
</evidence>
<evidence type="ECO:0000259" key="5">
    <source>
        <dbReference type="Pfam" id="PF04500"/>
    </source>
</evidence>
<reference evidence="6" key="2">
    <citation type="submission" date="2022-10" db="EMBL/GenBank/DDBJ databases">
        <authorList>
            <consortium name="ENA_rothamsted_submissions"/>
            <consortium name="culmorum"/>
            <person name="King R."/>
        </authorList>
    </citation>
    <scope>NUCLEOTIDE SEQUENCE</scope>
</reference>
<keyword evidence="3" id="KW-0862">Zinc</keyword>
<feature type="domain" description="FLYWCH-type" evidence="5">
    <location>
        <begin position="110"/>
        <end position="153"/>
    </location>
</feature>
<dbReference type="Gene3D" id="2.20.25.240">
    <property type="match status" value="3"/>
</dbReference>
<protein>
    <recommendedName>
        <fullName evidence="5">FLYWCH-type domain-containing protein</fullName>
    </recommendedName>
</protein>
<dbReference type="Proteomes" id="UP001153714">
    <property type="component" value="Chromosome 17"/>
</dbReference>
<feature type="compositionally biased region" description="Basic and acidic residues" evidence="4">
    <location>
        <begin position="434"/>
        <end position="448"/>
    </location>
</feature>
<feature type="region of interest" description="Disordered" evidence="4">
    <location>
        <begin position="414"/>
        <end position="448"/>
    </location>
</feature>
<evidence type="ECO:0000313" key="7">
    <source>
        <dbReference type="Proteomes" id="UP001153714"/>
    </source>
</evidence>